<evidence type="ECO:0000256" key="1">
    <source>
        <dbReference type="ARBA" id="ARBA00022630"/>
    </source>
</evidence>
<protein>
    <submittedName>
        <fullName evidence="4">FAD-dependent oxidoreductase</fullName>
    </submittedName>
</protein>
<dbReference type="EMBL" id="BAABIK010000019">
    <property type="protein sequence ID" value="GAA4947694.1"/>
    <property type="molecule type" value="Genomic_DNA"/>
</dbReference>
<organism evidence="4 5">
    <name type="scientific">Streptomonospora halophila</name>
    <dbReference type="NCBI Taxonomy" id="427369"/>
    <lineage>
        <taxon>Bacteria</taxon>
        <taxon>Bacillati</taxon>
        <taxon>Actinomycetota</taxon>
        <taxon>Actinomycetes</taxon>
        <taxon>Streptosporangiales</taxon>
        <taxon>Nocardiopsidaceae</taxon>
        <taxon>Streptomonospora</taxon>
    </lineage>
</organism>
<evidence type="ECO:0000259" key="3">
    <source>
        <dbReference type="Pfam" id="PF01494"/>
    </source>
</evidence>
<dbReference type="Pfam" id="PF21274">
    <property type="entry name" value="Rng_hyd_C"/>
    <property type="match status" value="1"/>
</dbReference>
<accession>A0ABP9GMB6</accession>
<name>A0ABP9GMB6_9ACTN</name>
<evidence type="ECO:0000313" key="4">
    <source>
        <dbReference type="EMBL" id="GAA4947694.1"/>
    </source>
</evidence>
<dbReference type="Proteomes" id="UP001499993">
    <property type="component" value="Unassembled WGS sequence"/>
</dbReference>
<keyword evidence="1" id="KW-0285">Flavoprotein</keyword>
<dbReference type="SUPFAM" id="SSF51905">
    <property type="entry name" value="FAD/NAD(P)-binding domain"/>
    <property type="match status" value="1"/>
</dbReference>
<dbReference type="Gene3D" id="3.40.30.120">
    <property type="match status" value="1"/>
</dbReference>
<dbReference type="Gene3D" id="3.50.50.60">
    <property type="entry name" value="FAD/NAD(P)-binding domain"/>
    <property type="match status" value="1"/>
</dbReference>
<dbReference type="InterPro" id="IPR050641">
    <property type="entry name" value="RIFMO-like"/>
</dbReference>
<keyword evidence="2" id="KW-0274">FAD</keyword>
<dbReference type="InterPro" id="IPR036188">
    <property type="entry name" value="FAD/NAD-bd_sf"/>
</dbReference>
<dbReference type="PANTHER" id="PTHR43004:SF21">
    <property type="entry name" value="FAD-BINDING DOMAIN-CONTAINING PROTEIN-RELATED"/>
    <property type="match status" value="1"/>
</dbReference>
<dbReference type="Gene3D" id="3.30.9.10">
    <property type="entry name" value="D-Amino Acid Oxidase, subunit A, domain 2"/>
    <property type="match status" value="1"/>
</dbReference>
<evidence type="ECO:0000256" key="2">
    <source>
        <dbReference type="ARBA" id="ARBA00022827"/>
    </source>
</evidence>
<comment type="caution">
    <text evidence="4">The sequence shown here is derived from an EMBL/GenBank/DDBJ whole genome shotgun (WGS) entry which is preliminary data.</text>
</comment>
<dbReference type="NCBIfam" id="NF004780">
    <property type="entry name" value="PRK06126.1"/>
    <property type="match status" value="1"/>
</dbReference>
<feature type="domain" description="FAD-binding" evidence="3">
    <location>
        <begin position="14"/>
        <end position="355"/>
    </location>
</feature>
<evidence type="ECO:0000313" key="5">
    <source>
        <dbReference type="Proteomes" id="UP001499993"/>
    </source>
</evidence>
<reference evidence="5" key="1">
    <citation type="journal article" date="2019" name="Int. J. Syst. Evol. Microbiol.">
        <title>The Global Catalogue of Microorganisms (GCM) 10K type strain sequencing project: providing services to taxonomists for standard genome sequencing and annotation.</title>
        <authorList>
            <consortium name="The Broad Institute Genomics Platform"/>
            <consortium name="The Broad Institute Genome Sequencing Center for Infectious Disease"/>
            <person name="Wu L."/>
            <person name="Ma J."/>
        </authorList>
    </citation>
    <scope>NUCLEOTIDE SEQUENCE [LARGE SCALE GENOMIC DNA]</scope>
    <source>
        <strain evidence="5">JCM 18123</strain>
    </source>
</reference>
<dbReference type="Pfam" id="PF01494">
    <property type="entry name" value="FAD_binding_3"/>
    <property type="match status" value="1"/>
</dbReference>
<dbReference type="RefSeq" id="WP_345557398.1">
    <property type="nucleotide sequence ID" value="NZ_BAABIK010000019.1"/>
</dbReference>
<keyword evidence="5" id="KW-1185">Reference proteome</keyword>
<proteinExistence type="predicted"/>
<dbReference type="PANTHER" id="PTHR43004">
    <property type="entry name" value="TRK SYSTEM POTASSIUM UPTAKE PROTEIN"/>
    <property type="match status" value="1"/>
</dbReference>
<dbReference type="PRINTS" id="PR00420">
    <property type="entry name" value="RNGMNOXGNASE"/>
</dbReference>
<gene>
    <name evidence="4" type="ORF">GCM10023224_34270</name>
</gene>
<sequence length="533" mass="58654">MDIGNDRTPHEAGIVVVGAGPVGTTLALELARQGVPSTLVERHTARSPYPKMDFLNGRSMELLRRLGVVEEIRDRGVGPEHAFRFQWSRTFAEEPLMTWEYSSVEELCKRNAEVNDGTSALEAYQRLPGNILEEILRDRAAAHPLVDLRMGTKVVDLDQDADSVRVRLDDGREHTVRADYVVGCDGAGSVVRGAADLTLSGEGPGGNHRDVYFRSSDPLLRRHGHFFLAVVASGITLVSRDESDTWTAFFPVSEQEEAADPLDVMRRRMGVELRVEEVLHTAMWKGAMAVADSYRDGRVLIAGDAAHQFYPTGGHGANTGIGDAVDLAWKLAAQTHGWAGPGLLDSYEAERRPVALFNREMCANLLEVWGRFPRLAASGATRETLAGFLREEEHQVENLAIHFDYRYAHSPVVVGEEGTEPAWSWRHTTPSTWPGSRPPHVFLADGSAIFDHLGDGFTLVDFTPDGAGAAAVDAARASGIPLLHRRVDDPNGRAVWERDLVLLRPDQHVAWRGTEPPGDWRAVLDTARGAPRR</sequence>
<dbReference type="InterPro" id="IPR002938">
    <property type="entry name" value="FAD-bd"/>
</dbReference>